<reference evidence="1 2" key="1">
    <citation type="journal article" date="2018" name="J. Allergy Clin. Immunol.">
        <title>High-quality assembly of Dermatophagoides pteronyssinus genome and transcriptome reveals a wide range of novel allergens.</title>
        <authorList>
            <person name="Liu X.Y."/>
            <person name="Yang K.Y."/>
            <person name="Wang M.Q."/>
            <person name="Kwok J.S."/>
            <person name="Zeng X."/>
            <person name="Yang Z."/>
            <person name="Xiao X.J."/>
            <person name="Lau C.P."/>
            <person name="Li Y."/>
            <person name="Huang Z.M."/>
            <person name="Ba J.G."/>
            <person name="Yim A.K."/>
            <person name="Ouyang C.Y."/>
            <person name="Ngai S.M."/>
            <person name="Chan T.F."/>
            <person name="Leung E.L."/>
            <person name="Liu L."/>
            <person name="Liu Z.G."/>
            <person name="Tsui S.K."/>
        </authorList>
    </citation>
    <scope>NUCLEOTIDE SEQUENCE [LARGE SCALE GENOMIC DNA]</scope>
    <source>
        <strain evidence="1">Derp</strain>
    </source>
</reference>
<dbReference type="EMBL" id="NJHN03000060">
    <property type="protein sequence ID" value="KAH9419172.1"/>
    <property type="molecule type" value="Genomic_DNA"/>
</dbReference>
<evidence type="ECO:0000313" key="1">
    <source>
        <dbReference type="EMBL" id="KAH9419172.1"/>
    </source>
</evidence>
<proteinExistence type="predicted"/>
<protein>
    <submittedName>
        <fullName evidence="1">Uncharacterized protein</fullName>
    </submittedName>
</protein>
<feature type="non-terminal residue" evidence="1">
    <location>
        <position position="1"/>
    </location>
</feature>
<name>A0ABQ8J9W1_DERPT</name>
<comment type="caution">
    <text evidence="1">The sequence shown here is derived from an EMBL/GenBank/DDBJ whole genome shotgun (WGS) entry which is preliminary data.</text>
</comment>
<gene>
    <name evidence="1" type="ORF">DERP_005676</name>
</gene>
<sequence length="113" mass="13453">NFYESKSHYSCNWTPSSSSSSSHIIKKFTFTEPNNICEEKKTIINITIFMRNIIVGDRYISQLHCHLIYEINKSKLLLFFSKYYFIVVEINDDHHIQVRMLTPRSESDIRLML</sequence>
<keyword evidence="2" id="KW-1185">Reference proteome</keyword>
<accession>A0ABQ8J9W1</accession>
<organism evidence="1 2">
    <name type="scientific">Dermatophagoides pteronyssinus</name>
    <name type="common">European house dust mite</name>
    <dbReference type="NCBI Taxonomy" id="6956"/>
    <lineage>
        <taxon>Eukaryota</taxon>
        <taxon>Metazoa</taxon>
        <taxon>Ecdysozoa</taxon>
        <taxon>Arthropoda</taxon>
        <taxon>Chelicerata</taxon>
        <taxon>Arachnida</taxon>
        <taxon>Acari</taxon>
        <taxon>Acariformes</taxon>
        <taxon>Sarcoptiformes</taxon>
        <taxon>Astigmata</taxon>
        <taxon>Psoroptidia</taxon>
        <taxon>Analgoidea</taxon>
        <taxon>Pyroglyphidae</taxon>
        <taxon>Dermatophagoidinae</taxon>
        <taxon>Dermatophagoides</taxon>
    </lineage>
</organism>
<dbReference type="Proteomes" id="UP000887458">
    <property type="component" value="Unassembled WGS sequence"/>
</dbReference>
<evidence type="ECO:0000313" key="2">
    <source>
        <dbReference type="Proteomes" id="UP000887458"/>
    </source>
</evidence>
<reference evidence="1 2" key="2">
    <citation type="journal article" date="2022" name="Mol. Biol. Evol.">
        <title>Comparative Genomics Reveals Insights into the Divergent Evolution of Astigmatic Mites and Household Pest Adaptations.</title>
        <authorList>
            <person name="Xiong Q."/>
            <person name="Wan A.T."/>
            <person name="Liu X."/>
            <person name="Fung C.S."/>
            <person name="Xiao X."/>
            <person name="Malainual N."/>
            <person name="Hou J."/>
            <person name="Wang L."/>
            <person name="Wang M."/>
            <person name="Yang K.Y."/>
            <person name="Cui Y."/>
            <person name="Leung E.L."/>
            <person name="Nong W."/>
            <person name="Shin S.K."/>
            <person name="Au S.W."/>
            <person name="Jeong K.Y."/>
            <person name="Chew F.T."/>
            <person name="Hui J.H."/>
            <person name="Leung T.F."/>
            <person name="Tungtrongchitr A."/>
            <person name="Zhong N."/>
            <person name="Liu Z."/>
            <person name="Tsui S.K."/>
        </authorList>
    </citation>
    <scope>NUCLEOTIDE SEQUENCE [LARGE SCALE GENOMIC DNA]</scope>
    <source>
        <strain evidence="1">Derp</strain>
    </source>
</reference>